<gene>
    <name evidence="3" type="ORF">SAMN04487891_108174</name>
    <name evidence="4" type="ORF">SAMN05216293_3193</name>
</gene>
<evidence type="ECO:0000259" key="2">
    <source>
        <dbReference type="Pfam" id="PF14534"/>
    </source>
</evidence>
<keyword evidence="4" id="KW-0413">Isomerase</keyword>
<dbReference type="InterPro" id="IPR032710">
    <property type="entry name" value="NTF2-like_dom_sf"/>
</dbReference>
<comment type="caution">
    <text evidence="4">The sequence shown here is derived from an EMBL/GenBank/DDBJ whole genome shotgun (WGS) entry which is preliminary data.</text>
</comment>
<dbReference type="InterPro" id="IPR027843">
    <property type="entry name" value="DUF4440"/>
</dbReference>
<feature type="domain" description="DUF4440" evidence="2">
    <location>
        <begin position="37"/>
        <end position="143"/>
    </location>
</feature>
<dbReference type="EMBL" id="FRAT01000009">
    <property type="protein sequence ID" value="SHL32360.1"/>
    <property type="molecule type" value="Genomic_DNA"/>
</dbReference>
<accession>A0A1M6ZPK7</accession>
<reference evidence="4 5" key="1">
    <citation type="submission" date="2016-11" db="EMBL/GenBank/DDBJ databases">
        <authorList>
            <person name="Varghese N."/>
            <person name="Submissions S."/>
        </authorList>
    </citation>
    <scope>NUCLEOTIDE SEQUENCE [LARGE SCALE GENOMIC DNA]</scope>
    <source>
        <strain evidence="4 5">CGMCC 1.12174</strain>
        <strain evidence="3 6">DSM 26351</strain>
    </source>
</reference>
<dbReference type="EMBL" id="FOKU01000008">
    <property type="protein sequence ID" value="SFC29791.1"/>
    <property type="molecule type" value="Genomic_DNA"/>
</dbReference>
<feature type="chain" id="PRO_5009923365" evidence="1">
    <location>
        <begin position="22"/>
        <end position="170"/>
    </location>
</feature>
<dbReference type="SUPFAM" id="SSF54427">
    <property type="entry name" value="NTF2-like"/>
    <property type="match status" value="1"/>
</dbReference>
<proteinExistence type="predicted"/>
<evidence type="ECO:0000313" key="5">
    <source>
        <dbReference type="Proteomes" id="UP000184031"/>
    </source>
</evidence>
<evidence type="ECO:0000256" key="1">
    <source>
        <dbReference type="SAM" id="SignalP"/>
    </source>
</evidence>
<dbReference type="AlphaFoldDB" id="A0A1M6ZPK7"/>
<organism evidence="4 5">
    <name type="scientific">Flagellimonas taeanensis</name>
    <dbReference type="NCBI Taxonomy" id="1005926"/>
    <lineage>
        <taxon>Bacteria</taxon>
        <taxon>Pseudomonadati</taxon>
        <taxon>Bacteroidota</taxon>
        <taxon>Flavobacteriia</taxon>
        <taxon>Flavobacteriales</taxon>
        <taxon>Flavobacteriaceae</taxon>
        <taxon>Flagellimonas</taxon>
    </lineage>
</organism>
<dbReference type="OrthoDB" id="951068at2"/>
<evidence type="ECO:0000313" key="3">
    <source>
        <dbReference type="EMBL" id="SFC29791.1"/>
    </source>
</evidence>
<sequence>MKQSILTAVLCCLSLFSFGQATDEILEEIKKDVWLPFMEAYDKSDPEKLKSIHTKDIIRVIMEQGEIKTGESYLENFADFVATNRVGIAFVILSTSVDQNGELAYQNGYYRFSSKGNNDDDLVIRGYGEFNVGLRKENGSWKIWLDSDKHASISHEEFNSQKIRYELIEN</sequence>
<protein>
    <submittedName>
        <fullName evidence="4">Ketosteroid isomerase homolog</fullName>
    </submittedName>
</protein>
<dbReference type="RefSeq" id="WP_083569728.1">
    <property type="nucleotide sequence ID" value="NZ_FOKU01000008.1"/>
</dbReference>
<feature type="signal peptide" evidence="1">
    <location>
        <begin position="1"/>
        <end position="21"/>
    </location>
</feature>
<dbReference type="GO" id="GO:0016853">
    <property type="term" value="F:isomerase activity"/>
    <property type="evidence" value="ECO:0007669"/>
    <property type="project" value="UniProtKB-KW"/>
</dbReference>
<name>A0A1M6ZPK7_9FLAO</name>
<keyword evidence="1" id="KW-0732">Signal</keyword>
<evidence type="ECO:0000313" key="6">
    <source>
        <dbReference type="Proteomes" id="UP000198940"/>
    </source>
</evidence>
<dbReference type="Proteomes" id="UP000184031">
    <property type="component" value="Unassembled WGS sequence"/>
</dbReference>
<keyword evidence="6" id="KW-1185">Reference proteome</keyword>
<dbReference type="Gene3D" id="3.10.450.50">
    <property type="match status" value="1"/>
</dbReference>
<evidence type="ECO:0000313" key="4">
    <source>
        <dbReference type="EMBL" id="SHL32360.1"/>
    </source>
</evidence>
<dbReference type="Proteomes" id="UP000198940">
    <property type="component" value="Unassembled WGS sequence"/>
</dbReference>
<dbReference type="Pfam" id="PF14534">
    <property type="entry name" value="DUF4440"/>
    <property type="match status" value="1"/>
</dbReference>